<keyword evidence="10" id="KW-1185">Reference proteome</keyword>
<keyword evidence="6" id="KW-0812">Transmembrane</keyword>
<keyword evidence="6" id="KW-1133">Transmembrane helix</keyword>
<dbReference type="SMART" id="SM00181">
    <property type="entry name" value="EGF"/>
    <property type="match status" value="6"/>
</dbReference>
<dbReference type="Gene3D" id="2.170.300.10">
    <property type="entry name" value="Tie2 ligand-binding domain superfamily"/>
    <property type="match status" value="3"/>
</dbReference>
<dbReference type="EMBL" id="CAJPWZ010001480">
    <property type="protein sequence ID" value="CAG2216333.1"/>
    <property type="molecule type" value="Genomic_DNA"/>
</dbReference>
<evidence type="ECO:0000313" key="10">
    <source>
        <dbReference type="Proteomes" id="UP000683360"/>
    </source>
</evidence>
<accession>A0A8S3SE38</accession>
<dbReference type="SMART" id="SM00180">
    <property type="entry name" value="EGF_Lam"/>
    <property type="match status" value="6"/>
</dbReference>
<dbReference type="FunFam" id="2.170.300.10:FF:000041">
    <property type="entry name" value="Tyrosine protein kinase receptor tie-1, putative"/>
    <property type="match status" value="1"/>
</dbReference>
<evidence type="ECO:0000256" key="2">
    <source>
        <dbReference type="ARBA" id="ARBA00022729"/>
    </source>
</evidence>
<evidence type="ECO:0000256" key="5">
    <source>
        <dbReference type="SAM" id="MobiDB-lite"/>
    </source>
</evidence>
<feature type="transmembrane region" description="Helical" evidence="6">
    <location>
        <begin position="623"/>
        <end position="646"/>
    </location>
</feature>
<evidence type="ECO:0000256" key="4">
    <source>
        <dbReference type="ARBA" id="ARBA00023157"/>
    </source>
</evidence>
<keyword evidence="3" id="KW-0677">Repeat</keyword>
<dbReference type="Proteomes" id="UP000683360">
    <property type="component" value="Unassembled WGS sequence"/>
</dbReference>
<dbReference type="GO" id="GO:0005044">
    <property type="term" value="F:scavenger receptor activity"/>
    <property type="evidence" value="ECO:0007669"/>
    <property type="project" value="InterPro"/>
</dbReference>
<feature type="domain" description="EGF-like" evidence="8">
    <location>
        <begin position="275"/>
        <end position="286"/>
    </location>
</feature>
<keyword evidence="6" id="KW-0472">Membrane</keyword>
<name>A0A8S3SE38_MYTED</name>
<keyword evidence="1" id="KW-0245">EGF-like domain</keyword>
<evidence type="ECO:0000256" key="7">
    <source>
        <dbReference type="SAM" id="SignalP"/>
    </source>
</evidence>
<dbReference type="InterPro" id="IPR000742">
    <property type="entry name" value="EGF"/>
</dbReference>
<dbReference type="InterPro" id="IPR042635">
    <property type="entry name" value="MEGF10/SREC1/2-like"/>
</dbReference>
<keyword evidence="4" id="KW-1015">Disulfide bond</keyword>
<reference evidence="9" key="1">
    <citation type="submission" date="2021-03" db="EMBL/GenBank/DDBJ databases">
        <authorList>
            <person name="Bekaert M."/>
        </authorList>
    </citation>
    <scope>NUCLEOTIDE SEQUENCE</scope>
</reference>
<evidence type="ECO:0000256" key="1">
    <source>
        <dbReference type="ARBA" id="ARBA00022536"/>
    </source>
</evidence>
<gene>
    <name evidence="9" type="ORF">MEDL_30086</name>
</gene>
<dbReference type="PRINTS" id="PR00011">
    <property type="entry name" value="EGFLAMININ"/>
</dbReference>
<evidence type="ECO:0000256" key="3">
    <source>
        <dbReference type="ARBA" id="ARBA00022737"/>
    </source>
</evidence>
<dbReference type="CDD" id="cd00055">
    <property type="entry name" value="EGF_Lam"/>
    <property type="match status" value="2"/>
</dbReference>
<dbReference type="PANTHER" id="PTHR24043">
    <property type="entry name" value="SCAVENGER RECEPTOR CLASS F"/>
    <property type="match status" value="1"/>
</dbReference>
<evidence type="ECO:0000259" key="8">
    <source>
        <dbReference type="PROSITE" id="PS00022"/>
    </source>
</evidence>
<protein>
    <submittedName>
        <fullName evidence="9">MEGF10_11</fullName>
    </submittedName>
</protein>
<sequence length="909" mass="100292">MFRYYVIIICCIISSLLSAITGPGDGVCPKPVTNTVGNKTTTTTNYFCCKGYTESTTGKCTACTTNKFGDNCGKTCSCVAGNTVTCNHINGACTCKPGWEGTTCSQKCSNNKYGDRCSKSCTCNPGNTDNCRHTDGDCTCKPGYIGDNCESDCPSWKFGQKCLSNCNCQRTTTSSCQNTDGTCLCIAGYQGSKCEAKCLEGKYGLKCSKNCPCSTQGTRTCHHITGACTCMPGYIGTTCDQICPRVSMKYGNNCSQSCQCDENNTANCLHTNGNCLCKTGYIGKLCESVCPDMTYGNNCSKTCVCPRNAFDVCNNVNGDCICKSGWTGTTCNQVCKPGTFGSYCFGRCKDCDTCNIQTGECSAIKTVNRGTGTSGLSNKNKLIKPKSNKKPNKTVSEPIAPSLYYNTTDLTYENSKPDVKTKPNLNTYDPMQPQSEYENFVVSEKKPIEKDDVQEDKYESLQDRQDHAYELFKKIVDECTEVKNFIQKLGHPQHDTVDTPSLMNNVIIATNNFLNVYDVTRRDNQSKCSQNSHASTEDEFVFTMDFTQDQNSIVCGTSSELGHFDKSQVFTQADQFLQDLSHSFRIFALGIIIFMSVEVFDAIIVFTSLIFDCSFYSRSFQKSSIVVMLLLPWRLIRIVSSLIAALNSKHRRQVKSLSIGKKKIEEKYIKIAKQFQVVKGNEDNLIKLCKLKGATSREINLCVYKGTSHMTVDPNCTIASMMLLGGSVNMSYGGNMIADSFREPQTMNKDPNNNEIDKANVTSKSSLSVYIRPSITDNHQSLQIPMSGNRSLHIPKSDNTSILIPKSHNTSLQIPTSKKARKQVTTSKNTDNISVIPKSSTPFLFPAPNFFSPSNFLTPFYLTTPLNTPQTVFFPDNFDSNLARERLLNEGPSSQKEAKQQVCICILDR</sequence>
<evidence type="ECO:0000256" key="6">
    <source>
        <dbReference type="SAM" id="Phobius"/>
    </source>
</evidence>
<evidence type="ECO:0000313" key="9">
    <source>
        <dbReference type="EMBL" id="CAG2216333.1"/>
    </source>
</evidence>
<dbReference type="Pfam" id="PF00053">
    <property type="entry name" value="EGF_laminin"/>
    <property type="match status" value="4"/>
</dbReference>
<comment type="caution">
    <text evidence="9">The sequence shown here is derived from an EMBL/GenBank/DDBJ whole genome shotgun (WGS) entry which is preliminary data.</text>
</comment>
<feature type="region of interest" description="Disordered" evidence="5">
    <location>
        <begin position="375"/>
        <end position="398"/>
    </location>
</feature>
<dbReference type="PANTHER" id="PTHR24043:SF8">
    <property type="entry name" value="EGF-LIKE DOMAIN-CONTAINING PROTEIN"/>
    <property type="match status" value="1"/>
</dbReference>
<feature type="transmembrane region" description="Helical" evidence="6">
    <location>
        <begin position="586"/>
        <end position="611"/>
    </location>
</feature>
<dbReference type="InterPro" id="IPR002049">
    <property type="entry name" value="LE_dom"/>
</dbReference>
<dbReference type="OrthoDB" id="6102325at2759"/>
<dbReference type="PROSITE" id="PS00022">
    <property type="entry name" value="EGF_1"/>
    <property type="match status" value="1"/>
</dbReference>
<organism evidence="9 10">
    <name type="scientific">Mytilus edulis</name>
    <name type="common">Blue mussel</name>
    <dbReference type="NCBI Taxonomy" id="6550"/>
    <lineage>
        <taxon>Eukaryota</taxon>
        <taxon>Metazoa</taxon>
        <taxon>Spiralia</taxon>
        <taxon>Lophotrochozoa</taxon>
        <taxon>Mollusca</taxon>
        <taxon>Bivalvia</taxon>
        <taxon>Autobranchia</taxon>
        <taxon>Pteriomorphia</taxon>
        <taxon>Mytilida</taxon>
        <taxon>Mytiloidea</taxon>
        <taxon>Mytilidae</taxon>
        <taxon>Mytilinae</taxon>
        <taxon>Mytilus</taxon>
    </lineage>
</organism>
<dbReference type="AlphaFoldDB" id="A0A8S3SE38"/>
<feature type="signal peptide" evidence="7">
    <location>
        <begin position="1"/>
        <end position="26"/>
    </location>
</feature>
<proteinExistence type="predicted"/>
<feature type="chain" id="PRO_5035931338" evidence="7">
    <location>
        <begin position="27"/>
        <end position="909"/>
    </location>
</feature>
<feature type="compositionally biased region" description="Basic residues" evidence="5">
    <location>
        <begin position="381"/>
        <end position="392"/>
    </location>
</feature>
<keyword evidence="2 7" id="KW-0732">Signal</keyword>